<proteinExistence type="inferred from homology"/>
<dbReference type="PROSITE" id="PS50928">
    <property type="entry name" value="ABC_TM1"/>
    <property type="match status" value="1"/>
</dbReference>
<dbReference type="PANTHER" id="PTHR30406">
    <property type="entry name" value="SULFATE TRANSPORT SYSTEM PERMEASE PROTEIN"/>
    <property type="match status" value="1"/>
</dbReference>
<reference evidence="12" key="1">
    <citation type="journal article" date="2019" name="Int. J. Syst. Evol. Microbiol.">
        <title>The Global Catalogue of Microorganisms (GCM) 10K type strain sequencing project: providing services to taxonomists for standard genome sequencing and annotation.</title>
        <authorList>
            <consortium name="The Broad Institute Genomics Platform"/>
            <consortium name="The Broad Institute Genome Sequencing Center for Infectious Disease"/>
            <person name="Wu L."/>
            <person name="Ma J."/>
        </authorList>
    </citation>
    <scope>NUCLEOTIDE SEQUENCE [LARGE SCALE GENOMIC DNA]</scope>
    <source>
        <strain evidence="12">KCTC 19466</strain>
    </source>
</reference>
<comment type="subcellular location">
    <subcellularLocation>
        <location evidence="9">Cell membrane</location>
        <topology evidence="9">Multi-pass membrane protein</topology>
    </subcellularLocation>
    <subcellularLocation>
        <location evidence="1">Membrane</location>
        <topology evidence="1">Multi-pass membrane protein</topology>
    </subcellularLocation>
</comment>
<dbReference type="InterPro" id="IPR035906">
    <property type="entry name" value="MetI-like_sf"/>
</dbReference>
<evidence type="ECO:0000256" key="5">
    <source>
        <dbReference type="ARBA" id="ARBA00022989"/>
    </source>
</evidence>
<comment type="subunit">
    <text evidence="2">The complex is composed of two ATP-binding proteins (CysA), two transmembrane proteins (CysT and CysW) and a solute-binding protein (CysP).</text>
</comment>
<dbReference type="Pfam" id="PF00528">
    <property type="entry name" value="BPD_transp_1"/>
    <property type="match status" value="1"/>
</dbReference>
<comment type="caution">
    <text evidence="11">The sequence shown here is derived from an EMBL/GenBank/DDBJ whole genome shotgun (WGS) entry which is preliminary data.</text>
</comment>
<dbReference type="InterPro" id="IPR005667">
    <property type="entry name" value="Sulph_transpt2"/>
</dbReference>
<feature type="domain" description="ABC transmembrane type-1" evidence="10">
    <location>
        <begin position="60"/>
        <end position="266"/>
    </location>
</feature>
<dbReference type="CDD" id="cd06261">
    <property type="entry name" value="TM_PBP2"/>
    <property type="match status" value="1"/>
</dbReference>
<keyword evidence="12" id="KW-1185">Reference proteome</keyword>
<evidence type="ECO:0000256" key="3">
    <source>
        <dbReference type="ARBA" id="ARBA00022448"/>
    </source>
</evidence>
<keyword evidence="3 9" id="KW-0813">Transport</keyword>
<keyword evidence="7 9" id="KW-0472">Membrane</keyword>
<feature type="transmembrane region" description="Helical" evidence="9">
    <location>
        <begin position="21"/>
        <end position="41"/>
    </location>
</feature>
<name>A0ABQ3GJ64_9MICC</name>
<feature type="transmembrane region" description="Helical" evidence="9">
    <location>
        <begin position="97"/>
        <end position="124"/>
    </location>
</feature>
<keyword evidence="6" id="KW-0764">Sulfate transport</keyword>
<dbReference type="RefSeq" id="WP_229791047.1">
    <property type="nucleotide sequence ID" value="NZ_BMXK01000007.1"/>
</dbReference>
<feature type="transmembrane region" description="Helical" evidence="9">
    <location>
        <begin position="144"/>
        <end position="168"/>
    </location>
</feature>
<organism evidence="11 12">
    <name type="scientific">Zhihengliuella salsuginis</name>
    <dbReference type="NCBI Taxonomy" id="578222"/>
    <lineage>
        <taxon>Bacteria</taxon>
        <taxon>Bacillati</taxon>
        <taxon>Actinomycetota</taxon>
        <taxon>Actinomycetes</taxon>
        <taxon>Micrococcales</taxon>
        <taxon>Micrococcaceae</taxon>
        <taxon>Zhihengliuella</taxon>
    </lineage>
</organism>
<evidence type="ECO:0000256" key="2">
    <source>
        <dbReference type="ARBA" id="ARBA00011779"/>
    </source>
</evidence>
<evidence type="ECO:0000256" key="7">
    <source>
        <dbReference type="ARBA" id="ARBA00023136"/>
    </source>
</evidence>
<evidence type="ECO:0000256" key="6">
    <source>
        <dbReference type="ARBA" id="ARBA00023032"/>
    </source>
</evidence>
<keyword evidence="5 9" id="KW-1133">Transmembrane helix</keyword>
<keyword evidence="4 9" id="KW-0812">Transmembrane</keyword>
<gene>
    <name evidence="11" type="ORF">GCM10008096_18100</name>
</gene>
<evidence type="ECO:0000256" key="8">
    <source>
        <dbReference type="ARBA" id="ARBA00025323"/>
    </source>
</evidence>
<accession>A0ABQ3GJ64</accession>
<dbReference type="SUPFAM" id="SSF161098">
    <property type="entry name" value="MetI-like"/>
    <property type="match status" value="1"/>
</dbReference>
<comment type="function">
    <text evidence="8">Part of the ABC transporter complex CysAWTP (TC 3.A.1.6.1) involved in sulfate/thiosulfate import. Probably responsible for the translocation of the substrate across the membrane.</text>
</comment>
<dbReference type="Gene3D" id="1.10.3720.10">
    <property type="entry name" value="MetI-like"/>
    <property type="match status" value="1"/>
</dbReference>
<evidence type="ECO:0000256" key="9">
    <source>
        <dbReference type="RuleBase" id="RU363032"/>
    </source>
</evidence>
<evidence type="ECO:0000313" key="12">
    <source>
        <dbReference type="Proteomes" id="UP000642819"/>
    </source>
</evidence>
<dbReference type="Proteomes" id="UP000642819">
    <property type="component" value="Unassembled WGS sequence"/>
</dbReference>
<evidence type="ECO:0000313" key="11">
    <source>
        <dbReference type="EMBL" id="GHD07391.1"/>
    </source>
</evidence>
<feature type="transmembrane region" description="Helical" evidence="9">
    <location>
        <begin position="189"/>
        <end position="211"/>
    </location>
</feature>
<dbReference type="PANTHER" id="PTHR30406:SF8">
    <property type="entry name" value="SULFATE TRANSPORT SYSTEM PERMEASE PROTEIN CYST"/>
    <property type="match status" value="1"/>
</dbReference>
<evidence type="ECO:0000256" key="4">
    <source>
        <dbReference type="ARBA" id="ARBA00022692"/>
    </source>
</evidence>
<comment type="similarity">
    <text evidence="9">Belongs to the binding-protein-dependent transport system permease family.</text>
</comment>
<evidence type="ECO:0000259" key="10">
    <source>
        <dbReference type="PROSITE" id="PS50928"/>
    </source>
</evidence>
<protein>
    <submittedName>
        <fullName evidence="11">ABC transporter permease</fullName>
    </submittedName>
</protein>
<feature type="transmembrane region" description="Helical" evidence="9">
    <location>
        <begin position="61"/>
        <end position="85"/>
    </location>
</feature>
<dbReference type="EMBL" id="BMXK01000007">
    <property type="protein sequence ID" value="GHD07391.1"/>
    <property type="molecule type" value="Genomic_DNA"/>
</dbReference>
<evidence type="ECO:0000256" key="1">
    <source>
        <dbReference type="ARBA" id="ARBA00004141"/>
    </source>
</evidence>
<dbReference type="InterPro" id="IPR000515">
    <property type="entry name" value="MetI-like"/>
</dbReference>
<sequence>MSHPETPSPRLIRAITPGWMWVPALIAVAALAGPVIALGAATDPSRLVGALTAPAARDAVVLSLATSGISTAICLFLGLPLAVLLHRLRGPGWRSAVLAVLRLVLVIPLVLSPVVSGLALLHLWGRQGLAGQGLEALGLSVAYTPAAVVLVQVFVALPFLTVAALSSLEGVDGDLELAAANSGASAAQILRHVTFPLAAPGIVLGALLAFARALGEYGATITFAGSVAGSTRTIPLQIELAFNSSDPEAALGLALLLIGFYLLVIGSAALAVLLLRRGREDGRAGRPLG</sequence>
<feature type="transmembrane region" description="Helical" evidence="9">
    <location>
        <begin position="249"/>
        <end position="275"/>
    </location>
</feature>